<dbReference type="RefSeq" id="WP_089742394.1">
    <property type="nucleotide sequence ID" value="NZ_FOGL01000015.1"/>
</dbReference>
<evidence type="ECO:0000313" key="3">
    <source>
        <dbReference type="Proteomes" id="UP000199687"/>
    </source>
</evidence>
<sequence length="77" mass="8770">MKKYTVFILSFVLFYIVFQILSGWLLTAFYTPELSSFSSNVNQEVVVFGPFSILPFLITVLAATCAYLLSQRLFVTD</sequence>
<accession>A0A1H9U1Z1</accession>
<gene>
    <name evidence="2" type="ORF">SAMN04487944_115133</name>
</gene>
<keyword evidence="1" id="KW-0472">Membrane</keyword>
<dbReference type="STRING" id="531814.SAMN04487944_115133"/>
<name>A0A1H9U1Z1_9BACI</name>
<dbReference type="AlphaFoldDB" id="A0A1H9U1Z1"/>
<reference evidence="2 3" key="1">
    <citation type="submission" date="2016-10" db="EMBL/GenBank/DDBJ databases">
        <authorList>
            <person name="de Groot N.N."/>
        </authorList>
    </citation>
    <scope>NUCLEOTIDE SEQUENCE [LARGE SCALE GENOMIC DNA]</scope>
    <source>
        <strain evidence="2 3">CGMCC 1.7727</strain>
    </source>
</reference>
<dbReference type="OrthoDB" id="2454526at2"/>
<proteinExistence type="predicted"/>
<organism evidence="2 3">
    <name type="scientific">Gracilibacillus ureilyticus</name>
    <dbReference type="NCBI Taxonomy" id="531814"/>
    <lineage>
        <taxon>Bacteria</taxon>
        <taxon>Bacillati</taxon>
        <taxon>Bacillota</taxon>
        <taxon>Bacilli</taxon>
        <taxon>Bacillales</taxon>
        <taxon>Bacillaceae</taxon>
        <taxon>Gracilibacillus</taxon>
    </lineage>
</organism>
<evidence type="ECO:0000313" key="2">
    <source>
        <dbReference type="EMBL" id="SES03278.1"/>
    </source>
</evidence>
<feature type="transmembrane region" description="Helical" evidence="1">
    <location>
        <begin position="7"/>
        <end position="26"/>
    </location>
</feature>
<keyword evidence="1" id="KW-1133">Transmembrane helix</keyword>
<keyword evidence="1" id="KW-0812">Transmembrane</keyword>
<keyword evidence="3" id="KW-1185">Reference proteome</keyword>
<feature type="transmembrane region" description="Helical" evidence="1">
    <location>
        <begin position="46"/>
        <end position="69"/>
    </location>
</feature>
<dbReference type="Proteomes" id="UP000199687">
    <property type="component" value="Unassembled WGS sequence"/>
</dbReference>
<dbReference type="EMBL" id="FOGL01000015">
    <property type="protein sequence ID" value="SES03278.1"/>
    <property type="molecule type" value="Genomic_DNA"/>
</dbReference>
<protein>
    <submittedName>
        <fullName evidence="2">Uncharacterized protein</fullName>
    </submittedName>
</protein>
<evidence type="ECO:0000256" key="1">
    <source>
        <dbReference type="SAM" id="Phobius"/>
    </source>
</evidence>